<feature type="region of interest" description="Disordered" evidence="1">
    <location>
        <begin position="48"/>
        <end position="84"/>
    </location>
</feature>
<name>A0A8J7IIS7_9RHOB</name>
<dbReference type="Proteomes" id="UP000619079">
    <property type="component" value="Unassembled WGS sequence"/>
</dbReference>
<dbReference type="AlphaFoldDB" id="A0A8J7IIS7"/>
<protein>
    <submittedName>
        <fullName evidence="2">Uncharacterized protein</fullName>
    </submittedName>
</protein>
<reference evidence="2" key="1">
    <citation type="submission" date="2020-12" db="EMBL/GenBank/DDBJ databases">
        <title>Sedimentitalea sp. nov., isolated from sand in Incheon.</title>
        <authorList>
            <person name="Kim W."/>
        </authorList>
    </citation>
    <scope>NUCLEOTIDE SEQUENCE</scope>
    <source>
        <strain evidence="2">CAU 1593</strain>
    </source>
</reference>
<sequence length="104" mass="11668">MPHGTKIATCCYCGTRAALVLKGSVRHELACSACGAPLHHLKMLRSDTVGERELRPRPKPARPMQAAYSDRPVKPKKNKPRKRRKGLVAKIFEEAFDVIEDIFD</sequence>
<evidence type="ECO:0000256" key="1">
    <source>
        <dbReference type="SAM" id="MobiDB-lite"/>
    </source>
</evidence>
<accession>A0A8J7IIS7</accession>
<proteinExistence type="predicted"/>
<dbReference type="RefSeq" id="WP_199022718.1">
    <property type="nucleotide sequence ID" value="NZ_JAELVR010000001.1"/>
</dbReference>
<gene>
    <name evidence="2" type="ORF">JF290_00290</name>
</gene>
<comment type="caution">
    <text evidence="2">The sequence shown here is derived from an EMBL/GenBank/DDBJ whole genome shotgun (WGS) entry which is preliminary data.</text>
</comment>
<keyword evidence="3" id="KW-1185">Reference proteome</keyword>
<evidence type="ECO:0000313" key="2">
    <source>
        <dbReference type="EMBL" id="MBJ6369948.1"/>
    </source>
</evidence>
<feature type="compositionally biased region" description="Basic residues" evidence="1">
    <location>
        <begin position="74"/>
        <end position="84"/>
    </location>
</feature>
<dbReference type="EMBL" id="JAELVR010000001">
    <property type="protein sequence ID" value="MBJ6369948.1"/>
    <property type="molecule type" value="Genomic_DNA"/>
</dbReference>
<evidence type="ECO:0000313" key="3">
    <source>
        <dbReference type="Proteomes" id="UP000619079"/>
    </source>
</evidence>
<organism evidence="2 3">
    <name type="scientific">Sedimentitalea arenosa</name>
    <dbReference type="NCBI Taxonomy" id="2798803"/>
    <lineage>
        <taxon>Bacteria</taxon>
        <taxon>Pseudomonadati</taxon>
        <taxon>Pseudomonadota</taxon>
        <taxon>Alphaproteobacteria</taxon>
        <taxon>Rhodobacterales</taxon>
        <taxon>Paracoccaceae</taxon>
        <taxon>Sedimentitalea</taxon>
    </lineage>
</organism>